<organism evidence="1 2">
    <name type="scientific">Eisenbergiella massiliensis</name>
    <dbReference type="NCBI Taxonomy" id="1720294"/>
    <lineage>
        <taxon>Bacteria</taxon>
        <taxon>Bacillati</taxon>
        <taxon>Bacillota</taxon>
        <taxon>Clostridia</taxon>
        <taxon>Lachnospirales</taxon>
        <taxon>Lachnospiraceae</taxon>
        <taxon>Eisenbergiella</taxon>
    </lineage>
</organism>
<evidence type="ECO:0000313" key="2">
    <source>
        <dbReference type="Proteomes" id="UP000261166"/>
    </source>
</evidence>
<dbReference type="AlphaFoldDB" id="A0A3E3J0W9"/>
<comment type="caution">
    <text evidence="1">The sequence shown here is derived from an EMBL/GenBank/DDBJ whole genome shotgun (WGS) entry which is preliminary data.</text>
</comment>
<dbReference type="OrthoDB" id="2056372at2"/>
<dbReference type="EMBL" id="QVLU01000004">
    <property type="protein sequence ID" value="RGE72955.1"/>
    <property type="molecule type" value="Genomic_DNA"/>
</dbReference>
<dbReference type="RefSeq" id="WP_117530620.1">
    <property type="nucleotide sequence ID" value="NZ_QVLU01000004.1"/>
</dbReference>
<reference evidence="1 2" key="1">
    <citation type="submission" date="2018-08" db="EMBL/GenBank/DDBJ databases">
        <title>A genome reference for cultivated species of the human gut microbiota.</title>
        <authorList>
            <person name="Zou Y."/>
            <person name="Xue W."/>
            <person name="Luo G."/>
        </authorList>
    </citation>
    <scope>NUCLEOTIDE SEQUENCE [LARGE SCALE GENOMIC DNA]</scope>
    <source>
        <strain evidence="1 2">AF26-4BH</strain>
    </source>
</reference>
<accession>A0A3E3J0W9</accession>
<proteinExistence type="predicted"/>
<protein>
    <submittedName>
        <fullName evidence="1">Uncharacterized protein</fullName>
    </submittedName>
</protein>
<gene>
    <name evidence="1" type="ORF">DWY69_05510</name>
</gene>
<sequence>MEKIKGYANYGVLAHEKQVIFTVETKHPHADVSEEVEMELPEGWKVAETEAGGLLIESPEGETWPADKVIDSFADAPVLSYFDGVKGHRITLVWNLL</sequence>
<name>A0A3E3J0W9_9FIRM</name>
<dbReference type="Proteomes" id="UP000261166">
    <property type="component" value="Unassembled WGS sequence"/>
</dbReference>
<evidence type="ECO:0000313" key="1">
    <source>
        <dbReference type="EMBL" id="RGE72955.1"/>
    </source>
</evidence>